<evidence type="ECO:0000313" key="5">
    <source>
        <dbReference type="Proteomes" id="UP000028341"/>
    </source>
</evidence>
<gene>
    <name evidence="4" type="ORF">BU52_07975</name>
</gene>
<feature type="domain" description="NB-ARC" evidence="2">
    <location>
        <begin position="704"/>
        <end position="866"/>
    </location>
</feature>
<dbReference type="Gene3D" id="1.25.40.10">
    <property type="entry name" value="Tetratricopeptide repeat domain"/>
    <property type="match status" value="3"/>
</dbReference>
<dbReference type="InterPro" id="IPR047738">
    <property type="entry name" value="SAV_2336-like_N"/>
</dbReference>
<dbReference type="PANTHER" id="PTHR46082:SF6">
    <property type="entry name" value="AAA+ ATPASE DOMAIN-CONTAINING PROTEIN-RELATED"/>
    <property type="match status" value="1"/>
</dbReference>
<dbReference type="STRING" id="55952.BU52_07975"/>
<evidence type="ECO:0000313" key="4">
    <source>
        <dbReference type="EMBL" id="KES07850.1"/>
    </source>
</evidence>
<dbReference type="Pfam" id="PF13374">
    <property type="entry name" value="TPR_10"/>
    <property type="match status" value="2"/>
</dbReference>
<dbReference type="PANTHER" id="PTHR46082">
    <property type="entry name" value="ATP/GTP-BINDING PROTEIN-RELATED"/>
    <property type="match status" value="1"/>
</dbReference>
<dbReference type="InterPro" id="IPR002182">
    <property type="entry name" value="NB-ARC"/>
</dbReference>
<organism evidence="4 5">
    <name type="scientific">Streptomyces toyocaensis</name>
    <dbReference type="NCBI Taxonomy" id="55952"/>
    <lineage>
        <taxon>Bacteria</taxon>
        <taxon>Bacillati</taxon>
        <taxon>Actinomycetota</taxon>
        <taxon>Actinomycetes</taxon>
        <taxon>Kitasatosporales</taxon>
        <taxon>Streptomycetaceae</taxon>
        <taxon>Streptomyces</taxon>
    </lineage>
</organism>
<dbReference type="Pfam" id="PF00931">
    <property type="entry name" value="NB-ARC"/>
    <property type="match status" value="1"/>
</dbReference>
<dbReference type="Pfam" id="PF25000">
    <property type="entry name" value="DUF7779"/>
    <property type="match status" value="1"/>
</dbReference>
<dbReference type="eggNOG" id="COG0457">
    <property type="taxonomic scope" value="Bacteria"/>
</dbReference>
<dbReference type="InterPro" id="IPR011990">
    <property type="entry name" value="TPR-like_helical_dom_sf"/>
</dbReference>
<dbReference type="InterPro" id="IPR053137">
    <property type="entry name" value="NLR-like"/>
</dbReference>
<name>A0A081XWC7_STRTO</name>
<dbReference type="SUPFAM" id="SSF52540">
    <property type="entry name" value="P-loop containing nucleoside triphosphate hydrolases"/>
    <property type="match status" value="1"/>
</dbReference>
<dbReference type="InterPro" id="IPR027417">
    <property type="entry name" value="P-loop_NTPase"/>
</dbReference>
<evidence type="ECO:0000259" key="2">
    <source>
        <dbReference type="Pfam" id="PF00931"/>
    </source>
</evidence>
<evidence type="ECO:0000259" key="3">
    <source>
        <dbReference type="Pfam" id="PF25000"/>
    </source>
</evidence>
<feature type="region of interest" description="Disordered" evidence="1">
    <location>
        <begin position="68"/>
        <end position="187"/>
    </location>
</feature>
<feature type="compositionally biased region" description="Pro residues" evidence="1">
    <location>
        <begin position="85"/>
        <end position="98"/>
    </location>
</feature>
<dbReference type="Gene3D" id="3.40.50.300">
    <property type="entry name" value="P-loop containing nucleotide triphosphate hydrolases"/>
    <property type="match status" value="1"/>
</dbReference>
<dbReference type="NCBIfam" id="NF041121">
    <property type="entry name" value="SAV_2336_NTERM"/>
    <property type="match status" value="1"/>
</dbReference>
<comment type="caution">
    <text evidence="4">The sequence shown here is derived from an EMBL/GenBank/DDBJ whole genome shotgun (WGS) entry which is preliminary data.</text>
</comment>
<feature type="compositionally biased region" description="Low complexity" evidence="1">
    <location>
        <begin position="73"/>
        <end position="84"/>
    </location>
</feature>
<feature type="compositionally biased region" description="Basic and acidic residues" evidence="1">
    <location>
        <begin position="30"/>
        <end position="45"/>
    </location>
</feature>
<dbReference type="NCBIfam" id="NF040586">
    <property type="entry name" value="FxSxx_TPR"/>
    <property type="match status" value="1"/>
</dbReference>
<protein>
    <submittedName>
        <fullName evidence="4">Cytochrome C</fullName>
    </submittedName>
</protein>
<keyword evidence="5" id="KW-1185">Reference proteome</keyword>
<dbReference type="Proteomes" id="UP000028341">
    <property type="component" value="Unassembled WGS sequence"/>
</dbReference>
<dbReference type="GO" id="GO:0043531">
    <property type="term" value="F:ADP binding"/>
    <property type="evidence" value="ECO:0007669"/>
    <property type="project" value="InterPro"/>
</dbReference>
<dbReference type="Pfam" id="PF13424">
    <property type="entry name" value="TPR_12"/>
    <property type="match status" value="2"/>
</dbReference>
<reference evidence="4 5" key="1">
    <citation type="submission" date="2014-02" db="EMBL/GenBank/DDBJ databases">
        <title>The genome announcement of Streptomyces toyocaensis NRRL15009.</title>
        <authorList>
            <person name="Hong H.-J."/>
            <person name="Kwun M.J."/>
        </authorList>
    </citation>
    <scope>NUCLEOTIDE SEQUENCE [LARGE SCALE GENOMIC DNA]</scope>
    <source>
        <strain evidence="4 5">NRRL 15009</strain>
    </source>
</reference>
<dbReference type="InterPro" id="IPR056681">
    <property type="entry name" value="DUF7779"/>
</dbReference>
<feature type="compositionally biased region" description="Low complexity" evidence="1">
    <location>
        <begin position="107"/>
        <end position="138"/>
    </location>
</feature>
<dbReference type="OrthoDB" id="580767at2"/>
<sequence>MKGYPREHASGLGDGFPLSGSSPPSPYPESADRVNERGVTARDAPEPSGARWQEVADAVWLAAYWDRHGGPAVGVPPAVRTVVAPAPPAPPRPGPPPVTEEQERPDTPAADASPVTPAPVPAAEGPAPGRRPGTAGAPAGPPPSGTAGHAAGEPTPAAHLLPDPEGPFAVDVGQPLLPADDRPQHGPGRVTAQFARALHLLARRIPSRDTLELDEETTAEQGVVDGMWMPFLRPARSSAFQLVLLVDDAPTLRIWKDSVTRLARAAEHSGAFRTVRTVRVNVPRTGPATLRWGTGRTTSDPGELLDGRGGRIFLVVTDGLAHGWAAPAADALLGRLAHAGPTALVHLLPPHMRRRSTLYPYEAVLEAGGFGAANDALTHWPPPGGPDPLRPLPDGGDGSVPVPVLSLKPGSLAAWAGLVTGERGVRRALPIVLAGTLVKGAPAPGLRAPRFPRAARTAVRRFFTLATPAARRLASQLAAVPFDFDLFDQLRRRIMPETRPDHLAEILMGGLIDWDSGAEGRPEFAEGVREELLATTTRTQLAHTVSVVGELPAAGERGAALRAALRDPLGASLPDPSAGGWARSELAVMRALAGPYSERARRIEPRLSRHTGAGTAEWVHAGSSGVAPSEVNRAIDGGSSGGGGSLPPSNGPDEPGEPVPSPVTDATRQEAPEAEPLMQSTMTPTPALLVNVPLRNTSFVGRQALLRAVEDQLGDQDTAAVLPHALHGLGGVGKSQLALEYIYTHQHDYKVICWIPAERESLILAALAQLAAQLGVAPAGQGSMGAPAANTAVPAVLEALRTGTPYDRWLLVFDNAEDVEAVRQYFPTNGPGKVIVTSRNRAWERVATPLPVNVFDREESVELLQRRSPDLSEEDADRLAEALGDLPLAVEQAGAWRAVTGMLVDEYLDLLAQRSPEILELDPAPDYPVSVAAAWDISLERIQANNPGARQLLDICASMAPEPIPRSMLRGSRGVNVTPEVDPLLRESIKLNRAVRDLSQFSLIKVDPRSDTLQMHRLLQTVLLAKLGRQERERMRDAAHQLLSAAKPGPSGSSLEWRAYQALLPHVLTSQAVTSTDTYVRELVFDTVWFLYYWGDHEGAADFARQAWSAWLAASGEEDLHVIRMTKSLGFLLRQNGQVPESIPLTEKALEVSRRISADTEDLIDSLCEMADARGYQGRFEEARKLTEEAAELARSLFGTDDPTTLRATHALGVELRLCGTFRQALPLDQENARQRELLFGPASFFTLNTLNGLSIDMRESGDYMGARDFQEDVHRRAKAAFGEEHPLTLRIARNLAICRRRDGALAEAAKLSEETLRRFVARYGPDHFDSLTTAANLSVDRRLAGDLDGSRELAESTVRRFEQRLGPNHAYTLLTKANLAATWRALGAHDTAHDLEEDAERRLTESVGERHITTLTVAIGRANTAYGRLDFERAHAIDSANLPLLAENAGEEHPLTLSVMANLALDKRGLGRGAEADELQRKAVEGFSRVVRPDHHWLAAALQRSRIECDMAPMPL</sequence>
<accession>A0A081XWC7</accession>
<feature type="region of interest" description="Disordered" evidence="1">
    <location>
        <begin position="622"/>
        <end position="667"/>
    </location>
</feature>
<feature type="domain" description="DUF7779" evidence="3">
    <location>
        <begin position="943"/>
        <end position="1031"/>
    </location>
</feature>
<evidence type="ECO:0000256" key="1">
    <source>
        <dbReference type="SAM" id="MobiDB-lite"/>
    </source>
</evidence>
<dbReference type="RefSeq" id="WP_037930286.1">
    <property type="nucleotide sequence ID" value="NZ_JBFADL010000002.1"/>
</dbReference>
<proteinExistence type="predicted"/>
<feature type="region of interest" description="Disordered" evidence="1">
    <location>
        <begin position="1"/>
        <end position="51"/>
    </location>
</feature>
<dbReference type="EMBL" id="JFCB01000004">
    <property type="protein sequence ID" value="KES07850.1"/>
    <property type="molecule type" value="Genomic_DNA"/>
</dbReference>
<dbReference type="SUPFAM" id="SSF48452">
    <property type="entry name" value="TPR-like"/>
    <property type="match status" value="2"/>
</dbReference>